<gene>
    <name evidence="2" type="ORF">WJX75_005486</name>
</gene>
<dbReference type="EMBL" id="JALJOT010000004">
    <property type="protein sequence ID" value="KAK9915869.1"/>
    <property type="molecule type" value="Genomic_DNA"/>
</dbReference>
<reference evidence="2 3" key="1">
    <citation type="journal article" date="2024" name="Nat. Commun.">
        <title>Phylogenomics reveals the evolutionary origins of lichenization in chlorophyte algae.</title>
        <authorList>
            <person name="Puginier C."/>
            <person name="Libourel C."/>
            <person name="Otte J."/>
            <person name="Skaloud P."/>
            <person name="Haon M."/>
            <person name="Grisel S."/>
            <person name="Petersen M."/>
            <person name="Berrin J.G."/>
            <person name="Delaux P.M."/>
            <person name="Dal Grande F."/>
            <person name="Keller J."/>
        </authorList>
    </citation>
    <scope>NUCLEOTIDE SEQUENCE [LARGE SCALE GENOMIC DNA]</scope>
    <source>
        <strain evidence="2 3">SAG 216-7</strain>
    </source>
</reference>
<proteinExistence type="predicted"/>
<dbReference type="Proteomes" id="UP001491310">
    <property type="component" value="Unassembled WGS sequence"/>
</dbReference>
<keyword evidence="1" id="KW-0175">Coiled coil</keyword>
<name>A0ABR2YW97_9CHLO</name>
<comment type="caution">
    <text evidence="2">The sequence shown here is derived from an EMBL/GenBank/DDBJ whole genome shotgun (WGS) entry which is preliminary data.</text>
</comment>
<accession>A0ABR2YW97</accession>
<evidence type="ECO:0000313" key="3">
    <source>
        <dbReference type="Proteomes" id="UP001491310"/>
    </source>
</evidence>
<organism evidence="2 3">
    <name type="scientific">Coccomyxa subellipsoidea</name>
    <dbReference type="NCBI Taxonomy" id="248742"/>
    <lineage>
        <taxon>Eukaryota</taxon>
        <taxon>Viridiplantae</taxon>
        <taxon>Chlorophyta</taxon>
        <taxon>core chlorophytes</taxon>
        <taxon>Trebouxiophyceae</taxon>
        <taxon>Trebouxiophyceae incertae sedis</taxon>
        <taxon>Coccomyxaceae</taxon>
        <taxon>Coccomyxa</taxon>
    </lineage>
</organism>
<evidence type="ECO:0000313" key="2">
    <source>
        <dbReference type="EMBL" id="KAK9915869.1"/>
    </source>
</evidence>
<sequence length="265" mass="30027">MAQDLKVREGREALGAFAEDHVVLTEHMHAARAAREDADRSLATTKAQKEAVRSDWARKLQDRRKEVRGMEHRQKREMADEEQRRARQAELDAIEREAAAKARLEEEAFEQQLQAYLQIALQGWKAGSNVMLSIRCVFQTLQPQIEQMEAAWARLHTITGSNTPEEVIGFWEELQAKEASMKELVRLAEEAEAAAKGEMTALLDSRNAMLEAMAMPNTSAASNEEELRAVEDRITDAQQRQAAATKHFNRVRTVCINAQQGQENF</sequence>
<evidence type="ECO:0000256" key="1">
    <source>
        <dbReference type="SAM" id="Coils"/>
    </source>
</evidence>
<keyword evidence="3" id="KW-1185">Reference proteome</keyword>
<protein>
    <submittedName>
        <fullName evidence="2">Uncharacterized protein</fullName>
    </submittedName>
</protein>
<feature type="coiled-coil region" evidence="1">
    <location>
        <begin position="72"/>
        <end position="114"/>
    </location>
</feature>